<evidence type="ECO:0000256" key="1">
    <source>
        <dbReference type="SAM" id="MobiDB-lite"/>
    </source>
</evidence>
<evidence type="ECO:0000313" key="4">
    <source>
        <dbReference type="Proteomes" id="UP001329825"/>
    </source>
</evidence>
<dbReference type="Proteomes" id="UP001329825">
    <property type="component" value="Chromosome 8"/>
</dbReference>
<sequence>MPLFADDENDTATSQARNDEATTTKPSDKPSSTKSSDKPTDTPKSEEKEDVDGEKEEPTRKATSASTPTSTTKDDADDDDDDNEATTTLKKQVETSTSSMHTLSRIDSASDATGTGAIDTVKKCYNKGTSSDECESGYEKNRGVIWAGVAVGLLILLLLFRHLYKKWKTKGAIESAALGGKVLPR</sequence>
<organism evidence="3 4">
    <name type="scientific">Kwoniella shivajii</name>
    <dbReference type="NCBI Taxonomy" id="564305"/>
    <lineage>
        <taxon>Eukaryota</taxon>
        <taxon>Fungi</taxon>
        <taxon>Dikarya</taxon>
        <taxon>Basidiomycota</taxon>
        <taxon>Agaricomycotina</taxon>
        <taxon>Tremellomycetes</taxon>
        <taxon>Tremellales</taxon>
        <taxon>Cryptococcaceae</taxon>
        <taxon>Kwoniella</taxon>
    </lineage>
</organism>
<accession>A0ABZ1D590</accession>
<feature type="compositionally biased region" description="Acidic residues" evidence="1">
    <location>
        <begin position="75"/>
        <end position="84"/>
    </location>
</feature>
<dbReference type="EMBL" id="CP141888">
    <property type="protein sequence ID" value="WRT69202.1"/>
    <property type="molecule type" value="Genomic_DNA"/>
</dbReference>
<feature type="compositionally biased region" description="Basic and acidic residues" evidence="1">
    <location>
        <begin position="17"/>
        <end position="28"/>
    </location>
</feature>
<evidence type="ECO:0000256" key="2">
    <source>
        <dbReference type="SAM" id="Phobius"/>
    </source>
</evidence>
<dbReference type="GeneID" id="87958316"/>
<feature type="compositionally biased region" description="Low complexity" evidence="1">
    <location>
        <begin position="62"/>
        <end position="71"/>
    </location>
</feature>
<protein>
    <submittedName>
        <fullName evidence="3">Uncharacterized protein</fullName>
    </submittedName>
</protein>
<feature type="region of interest" description="Disordered" evidence="1">
    <location>
        <begin position="1"/>
        <end position="112"/>
    </location>
</feature>
<keyword evidence="2" id="KW-0812">Transmembrane</keyword>
<feature type="compositionally biased region" description="Basic and acidic residues" evidence="1">
    <location>
        <begin position="35"/>
        <end position="47"/>
    </location>
</feature>
<dbReference type="RefSeq" id="XP_062793941.1">
    <property type="nucleotide sequence ID" value="XM_062937890.1"/>
</dbReference>
<keyword evidence="4" id="KW-1185">Reference proteome</keyword>
<keyword evidence="2" id="KW-1133">Transmembrane helix</keyword>
<feature type="compositionally biased region" description="Acidic residues" evidence="1">
    <location>
        <begin position="1"/>
        <end position="10"/>
    </location>
</feature>
<proteinExistence type="predicted"/>
<feature type="compositionally biased region" description="Polar residues" evidence="1">
    <location>
        <begin position="94"/>
        <end position="112"/>
    </location>
</feature>
<keyword evidence="2" id="KW-0472">Membrane</keyword>
<name>A0ABZ1D590_9TREE</name>
<feature type="transmembrane region" description="Helical" evidence="2">
    <location>
        <begin position="143"/>
        <end position="160"/>
    </location>
</feature>
<gene>
    <name evidence="3" type="ORF">IL334_006186</name>
</gene>
<reference evidence="3 4" key="1">
    <citation type="submission" date="2024-01" db="EMBL/GenBank/DDBJ databases">
        <title>Comparative genomics of Cryptococcus and Kwoniella reveals pathogenesis evolution and contrasting modes of karyotype evolution via chromosome fusion or intercentromeric recombination.</title>
        <authorList>
            <person name="Coelho M.A."/>
            <person name="David-Palma M."/>
            <person name="Shea T."/>
            <person name="Bowers K."/>
            <person name="McGinley-Smith S."/>
            <person name="Mohammad A.W."/>
            <person name="Gnirke A."/>
            <person name="Yurkov A.M."/>
            <person name="Nowrousian M."/>
            <person name="Sun S."/>
            <person name="Cuomo C.A."/>
            <person name="Heitman J."/>
        </authorList>
    </citation>
    <scope>NUCLEOTIDE SEQUENCE [LARGE SCALE GENOMIC DNA]</scope>
    <source>
        <strain evidence="3">CBS 11374</strain>
    </source>
</reference>
<evidence type="ECO:0000313" key="3">
    <source>
        <dbReference type="EMBL" id="WRT69202.1"/>
    </source>
</evidence>